<evidence type="ECO:0000313" key="1">
    <source>
        <dbReference type="EMBL" id="SDC93462.1"/>
    </source>
</evidence>
<dbReference type="EMBL" id="FNAB01000002">
    <property type="protein sequence ID" value="SDC93462.1"/>
    <property type="molecule type" value="Genomic_DNA"/>
</dbReference>
<dbReference type="AlphaFoldDB" id="A0A1G6QM38"/>
<reference evidence="1 2" key="1">
    <citation type="submission" date="2016-10" db="EMBL/GenBank/DDBJ databases">
        <authorList>
            <person name="de Groot N.N."/>
        </authorList>
    </citation>
    <scope>NUCLEOTIDE SEQUENCE [LARGE SCALE GENOMIC DNA]</scope>
    <source>
        <strain evidence="1 2">JCM 11308</strain>
    </source>
</reference>
<keyword evidence="2" id="KW-1185">Reference proteome</keyword>
<dbReference type="Proteomes" id="UP000199417">
    <property type="component" value="Unassembled WGS sequence"/>
</dbReference>
<accession>A0A1G6QM38</accession>
<organism evidence="1 2">
    <name type="scientific">Rhodococcus tukisamuensis</name>
    <dbReference type="NCBI Taxonomy" id="168276"/>
    <lineage>
        <taxon>Bacteria</taxon>
        <taxon>Bacillati</taxon>
        <taxon>Actinomycetota</taxon>
        <taxon>Actinomycetes</taxon>
        <taxon>Mycobacteriales</taxon>
        <taxon>Nocardiaceae</taxon>
        <taxon>Rhodococcus</taxon>
    </lineage>
</organism>
<gene>
    <name evidence="1" type="ORF">SAMN05444580_102127</name>
</gene>
<protein>
    <submittedName>
        <fullName evidence="1">Uncharacterized protein</fullName>
    </submittedName>
</protein>
<proteinExistence type="predicted"/>
<dbReference type="RefSeq" id="WP_072843863.1">
    <property type="nucleotide sequence ID" value="NZ_FNAB01000002.1"/>
</dbReference>
<name>A0A1G6QM38_9NOCA</name>
<sequence>MSPSHDCTLDWNITPDPPGADEAVQLLGQYRQAIVERRYVPDLAPLTAQDHTIALHVVSELARRVDDYRHSIIEQALAAHLSWEAIAGSLRLDVGTIQEIYRSRLDRQFPPTDLG</sequence>
<evidence type="ECO:0000313" key="2">
    <source>
        <dbReference type="Proteomes" id="UP000199417"/>
    </source>
</evidence>